<proteinExistence type="predicted"/>
<evidence type="ECO:0000313" key="2">
    <source>
        <dbReference type="EMBL" id="VDP24484.1"/>
    </source>
</evidence>
<evidence type="ECO:0000256" key="1">
    <source>
        <dbReference type="SAM" id="MobiDB-lite"/>
    </source>
</evidence>
<evidence type="ECO:0000313" key="3">
    <source>
        <dbReference type="Proteomes" id="UP000277204"/>
    </source>
</evidence>
<feature type="region of interest" description="Disordered" evidence="1">
    <location>
        <begin position="25"/>
        <end position="74"/>
    </location>
</feature>
<dbReference type="AlphaFoldDB" id="A0A183MNL5"/>
<dbReference type="Proteomes" id="UP000277204">
    <property type="component" value="Unassembled WGS sequence"/>
</dbReference>
<gene>
    <name evidence="2" type="ORF">SMRZ_LOCUS17640</name>
</gene>
<organism evidence="2 3">
    <name type="scientific">Schistosoma margrebowiei</name>
    <dbReference type="NCBI Taxonomy" id="48269"/>
    <lineage>
        <taxon>Eukaryota</taxon>
        <taxon>Metazoa</taxon>
        <taxon>Spiralia</taxon>
        <taxon>Lophotrochozoa</taxon>
        <taxon>Platyhelminthes</taxon>
        <taxon>Trematoda</taxon>
        <taxon>Digenea</taxon>
        <taxon>Strigeidida</taxon>
        <taxon>Schistosomatoidea</taxon>
        <taxon>Schistosomatidae</taxon>
        <taxon>Schistosoma</taxon>
    </lineage>
</organism>
<accession>A0A183MNL5</accession>
<dbReference type="EMBL" id="UZAI01017426">
    <property type="protein sequence ID" value="VDP24484.1"/>
    <property type="molecule type" value="Genomic_DNA"/>
</dbReference>
<reference evidence="2 3" key="1">
    <citation type="submission" date="2018-11" db="EMBL/GenBank/DDBJ databases">
        <authorList>
            <consortium name="Pathogen Informatics"/>
        </authorList>
    </citation>
    <scope>NUCLEOTIDE SEQUENCE [LARGE SCALE GENOMIC DNA]</scope>
    <source>
        <strain evidence="2 3">Zambia</strain>
    </source>
</reference>
<name>A0A183MNL5_9TREM</name>
<keyword evidence="3" id="KW-1185">Reference proteome</keyword>
<protein>
    <submittedName>
        <fullName evidence="2">Uncharacterized protein</fullName>
    </submittedName>
</protein>
<feature type="compositionally biased region" description="Gly residues" evidence="1">
    <location>
        <begin position="34"/>
        <end position="63"/>
    </location>
</feature>
<sequence>MYLHLRVDAHSRIRTLYSSLQTSSRYRLSDSSGCRGGGSGSSDGCCSGGGCRGGGSGSSGGGISSRSNSTNLNK</sequence>